<dbReference type="AlphaFoldDB" id="A0A9W8ZS05"/>
<keyword evidence="2" id="KW-1185">Reference proteome</keyword>
<evidence type="ECO:0008006" key="3">
    <source>
        <dbReference type="Google" id="ProtNLM"/>
    </source>
</evidence>
<dbReference type="Proteomes" id="UP001150266">
    <property type="component" value="Unassembled WGS sequence"/>
</dbReference>
<dbReference type="PANTHER" id="PTHR28142:SF1">
    <property type="entry name" value="MITOCHONDRIAL INNER MEMBRANE I-AAA PROTEASE SUPERCOMPLEX SUBUNIT MGR3-RELATED"/>
    <property type="match status" value="1"/>
</dbReference>
<dbReference type="Gene3D" id="1.25.40.10">
    <property type="entry name" value="Tetratricopeptide repeat domain"/>
    <property type="match status" value="1"/>
</dbReference>
<dbReference type="InterPro" id="IPR040201">
    <property type="entry name" value="Mrg3-like"/>
</dbReference>
<dbReference type="InterPro" id="IPR011990">
    <property type="entry name" value="TPR-like_helical_dom_sf"/>
</dbReference>
<reference evidence="1" key="1">
    <citation type="submission" date="2022-08" db="EMBL/GenBank/DDBJ databases">
        <title>A Global Phylogenomic Analysis of the Shiitake Genus Lentinula.</title>
        <authorList>
            <consortium name="DOE Joint Genome Institute"/>
            <person name="Sierra-Patev S."/>
            <person name="Min B."/>
            <person name="Naranjo-Ortiz M."/>
            <person name="Looney B."/>
            <person name="Konkel Z."/>
            <person name="Slot J.C."/>
            <person name="Sakamoto Y."/>
            <person name="Steenwyk J.L."/>
            <person name="Rokas A."/>
            <person name="Carro J."/>
            <person name="Camarero S."/>
            <person name="Ferreira P."/>
            <person name="Molpeceres G."/>
            <person name="Ruiz-Duenas F.J."/>
            <person name="Serrano A."/>
            <person name="Henrissat B."/>
            <person name="Drula E."/>
            <person name="Hughes K.W."/>
            <person name="Mata J.L."/>
            <person name="Ishikawa N.K."/>
            <person name="Vargas-Isla R."/>
            <person name="Ushijima S."/>
            <person name="Smith C.A."/>
            <person name="Ahrendt S."/>
            <person name="Andreopoulos W."/>
            <person name="He G."/>
            <person name="Labutti K."/>
            <person name="Lipzen A."/>
            <person name="Ng V."/>
            <person name="Riley R."/>
            <person name="Sandor L."/>
            <person name="Barry K."/>
            <person name="Martinez A.T."/>
            <person name="Xiao Y."/>
            <person name="Gibbons J.G."/>
            <person name="Terashima K."/>
            <person name="Grigoriev I.V."/>
            <person name="Hibbett D.S."/>
        </authorList>
    </citation>
    <scope>NUCLEOTIDE SEQUENCE</scope>
    <source>
        <strain evidence="1">JLM2183</strain>
    </source>
</reference>
<sequence>MCRRSVLYQTLTMWPPEIRSDLRDAVRAKFKGDLVTSEQHFHRAWTTIQTLPIDLLGSQPYLKLTGIALAFADVLELSNKHQRAYAVYLHAWELLQLDEAKPTLSGPERLRAVAIAAKLGELAKKLKRPKTEEEKWLVWGVEELLRVVKGSSKDDPSGNEDYRHQGSFNLPMLALPSWISKTDIGAPLEALGSFYAEAGRLDFAMHLYLQAISLLIPPAPEKSSPEDRCRGAQLMGNLSEMIMRRPPTPETLHQAEAWASQALAVTRKARADAGKPIAQCEEVYAATLYNLATFRDMAGDKIAARNLYKDGLEQARSMGMTEGVVEASRALHRLDMGEPEPEKK</sequence>
<dbReference type="OrthoDB" id="10050400at2759"/>
<accession>A0A9W8ZS05</accession>
<name>A0A9W8ZS05_9AGAR</name>
<proteinExistence type="predicted"/>
<gene>
    <name evidence="1" type="ORF">J3R30DRAFT_3317628</name>
</gene>
<organism evidence="1 2">
    <name type="scientific">Lentinula aciculospora</name>
    <dbReference type="NCBI Taxonomy" id="153920"/>
    <lineage>
        <taxon>Eukaryota</taxon>
        <taxon>Fungi</taxon>
        <taxon>Dikarya</taxon>
        <taxon>Basidiomycota</taxon>
        <taxon>Agaricomycotina</taxon>
        <taxon>Agaricomycetes</taxon>
        <taxon>Agaricomycetidae</taxon>
        <taxon>Agaricales</taxon>
        <taxon>Marasmiineae</taxon>
        <taxon>Omphalotaceae</taxon>
        <taxon>Lentinula</taxon>
    </lineage>
</organism>
<comment type="caution">
    <text evidence="1">The sequence shown here is derived from an EMBL/GenBank/DDBJ whole genome shotgun (WGS) entry which is preliminary data.</text>
</comment>
<dbReference type="PANTHER" id="PTHR28142">
    <property type="entry name" value="MITOCHONDRIAL INNER MEMBRANE I-AAA PROTEASE SUPERCOMPLEX SUBUNIT MGR3-RELATED"/>
    <property type="match status" value="1"/>
</dbReference>
<evidence type="ECO:0000313" key="1">
    <source>
        <dbReference type="EMBL" id="KAJ4464927.1"/>
    </source>
</evidence>
<dbReference type="EMBL" id="JAOTPV010000096">
    <property type="protein sequence ID" value="KAJ4464927.1"/>
    <property type="molecule type" value="Genomic_DNA"/>
</dbReference>
<evidence type="ECO:0000313" key="2">
    <source>
        <dbReference type="Proteomes" id="UP001150266"/>
    </source>
</evidence>
<protein>
    <recommendedName>
        <fullName evidence="3">TPR-like protein</fullName>
    </recommendedName>
</protein>